<protein>
    <submittedName>
        <fullName evidence="2">Extracellular protease domain protein</fullName>
    </submittedName>
</protein>
<evidence type="ECO:0000313" key="2">
    <source>
        <dbReference type="EMBL" id="EYF07688.1"/>
    </source>
</evidence>
<dbReference type="STRING" id="1192034.CAP_8189"/>
<keyword evidence="2" id="KW-0378">Hydrolase</keyword>
<reference evidence="2 3" key="1">
    <citation type="submission" date="2013-05" db="EMBL/GenBank/DDBJ databases">
        <title>Genome assembly of Chondromyces apiculatus DSM 436.</title>
        <authorList>
            <person name="Sharma G."/>
            <person name="Khatri I."/>
            <person name="Kaur C."/>
            <person name="Mayilraj S."/>
            <person name="Subramanian S."/>
        </authorList>
    </citation>
    <scope>NUCLEOTIDE SEQUENCE [LARGE SCALE GENOMIC DNA]</scope>
    <source>
        <strain evidence="2 3">DSM 436</strain>
    </source>
</reference>
<feature type="compositionally biased region" description="Low complexity" evidence="1">
    <location>
        <begin position="9"/>
        <end position="26"/>
    </location>
</feature>
<evidence type="ECO:0000313" key="3">
    <source>
        <dbReference type="Proteomes" id="UP000019678"/>
    </source>
</evidence>
<evidence type="ECO:0000256" key="1">
    <source>
        <dbReference type="SAM" id="MobiDB-lite"/>
    </source>
</evidence>
<keyword evidence="3" id="KW-1185">Reference proteome</keyword>
<feature type="compositionally biased region" description="Low complexity" evidence="1">
    <location>
        <begin position="34"/>
        <end position="44"/>
    </location>
</feature>
<dbReference type="EMBL" id="ASRX01000008">
    <property type="protein sequence ID" value="EYF07688.1"/>
    <property type="molecule type" value="Genomic_DNA"/>
</dbReference>
<organism evidence="2 3">
    <name type="scientific">Chondromyces apiculatus DSM 436</name>
    <dbReference type="NCBI Taxonomy" id="1192034"/>
    <lineage>
        <taxon>Bacteria</taxon>
        <taxon>Pseudomonadati</taxon>
        <taxon>Myxococcota</taxon>
        <taxon>Polyangia</taxon>
        <taxon>Polyangiales</taxon>
        <taxon>Polyangiaceae</taxon>
        <taxon>Chondromyces</taxon>
    </lineage>
</organism>
<proteinExistence type="predicted"/>
<dbReference type="GO" id="GO:0006508">
    <property type="term" value="P:proteolysis"/>
    <property type="evidence" value="ECO:0007669"/>
    <property type="project" value="UniProtKB-KW"/>
</dbReference>
<comment type="caution">
    <text evidence="2">The sequence shown here is derived from an EMBL/GenBank/DDBJ whole genome shotgun (WGS) entry which is preliminary data.</text>
</comment>
<dbReference type="Proteomes" id="UP000019678">
    <property type="component" value="Unassembled WGS sequence"/>
</dbReference>
<name>A0A017TEH3_9BACT</name>
<gene>
    <name evidence="2" type="ORF">CAP_8189</name>
</gene>
<feature type="region of interest" description="Disordered" evidence="1">
    <location>
        <begin position="1"/>
        <end position="56"/>
    </location>
</feature>
<dbReference type="AlphaFoldDB" id="A0A017TEH3"/>
<keyword evidence="2" id="KW-0645">Protease</keyword>
<dbReference type="GO" id="GO:0008233">
    <property type="term" value="F:peptidase activity"/>
    <property type="evidence" value="ECO:0007669"/>
    <property type="project" value="UniProtKB-KW"/>
</dbReference>
<accession>A0A017TEH3</accession>
<dbReference type="Gene3D" id="2.60.40.2970">
    <property type="match status" value="1"/>
</dbReference>
<dbReference type="eggNOG" id="ENOG5033EG3">
    <property type="taxonomic scope" value="Bacteria"/>
</dbReference>
<sequence>MALGALGCGAPAEPPAETGAPSAPAASEPPPAPAGSEAPPATGGDTPAQGTTEGGKPVEKLQCSMTVPATARAGQPLELQFKLQNTSTEPLHVLNWNTPLESRPMNGYLEITRDGAEVPYQGPMAKRGDPSASAYVTIAPGAAAEGKLDVALVYDLKKPGRYRIAFRNKLFDVTANKADVPRKLDQFQEMTVSCAPVETTLTP</sequence>